<keyword evidence="1" id="KW-0812">Transmembrane</keyword>
<accession>A0AA88NPY6</accession>
<dbReference type="EMBL" id="JAVHJS010000004">
    <property type="protein sequence ID" value="KAK2860995.1"/>
    <property type="molecule type" value="Genomic_DNA"/>
</dbReference>
<sequence length="114" mass="13255">MKKKLSCVLKEQKEPEYYKVRPKNATDEESCLATRFTVHNDTEETWPLSGVHKAGAVLFDGEGYYSRLMLNDVNNCIETNAKTNFLALTIFWLRILFFKTIAFNILMTVKVWLN</sequence>
<evidence type="ECO:0000313" key="3">
    <source>
        <dbReference type="Proteomes" id="UP001187315"/>
    </source>
</evidence>
<keyword evidence="1" id="KW-1133">Transmembrane helix</keyword>
<feature type="transmembrane region" description="Helical" evidence="1">
    <location>
        <begin position="91"/>
        <end position="113"/>
    </location>
</feature>
<comment type="caution">
    <text evidence="2">The sequence shown here is derived from an EMBL/GenBank/DDBJ whole genome shotgun (WGS) entry which is preliminary data.</text>
</comment>
<keyword evidence="1" id="KW-0472">Membrane</keyword>
<proteinExistence type="predicted"/>
<organism evidence="2 3">
    <name type="scientific">Tachysurus vachellii</name>
    <name type="common">Darkbarbel catfish</name>
    <name type="synonym">Pelteobagrus vachellii</name>
    <dbReference type="NCBI Taxonomy" id="175792"/>
    <lineage>
        <taxon>Eukaryota</taxon>
        <taxon>Metazoa</taxon>
        <taxon>Chordata</taxon>
        <taxon>Craniata</taxon>
        <taxon>Vertebrata</taxon>
        <taxon>Euteleostomi</taxon>
        <taxon>Actinopterygii</taxon>
        <taxon>Neopterygii</taxon>
        <taxon>Teleostei</taxon>
        <taxon>Ostariophysi</taxon>
        <taxon>Siluriformes</taxon>
        <taxon>Bagridae</taxon>
        <taxon>Tachysurus</taxon>
    </lineage>
</organism>
<dbReference type="Proteomes" id="UP001187315">
    <property type="component" value="Unassembled WGS sequence"/>
</dbReference>
<protein>
    <submittedName>
        <fullName evidence="2">Uncharacterized protein</fullName>
    </submittedName>
</protein>
<evidence type="ECO:0000313" key="2">
    <source>
        <dbReference type="EMBL" id="KAK2860995.1"/>
    </source>
</evidence>
<evidence type="ECO:0000256" key="1">
    <source>
        <dbReference type="SAM" id="Phobius"/>
    </source>
</evidence>
<gene>
    <name evidence="2" type="ORF">Q7C36_005161</name>
</gene>
<keyword evidence="3" id="KW-1185">Reference proteome</keyword>
<name>A0AA88NPY6_TACVA</name>
<dbReference type="AlphaFoldDB" id="A0AA88NPY6"/>
<reference evidence="2" key="1">
    <citation type="submission" date="2023-08" db="EMBL/GenBank/DDBJ databases">
        <title>Pelteobagrus vachellii genome.</title>
        <authorList>
            <person name="Liu H."/>
        </authorList>
    </citation>
    <scope>NUCLEOTIDE SEQUENCE</scope>
    <source>
        <strain evidence="2">PRFRI_2022a</strain>
        <tissue evidence="2">Muscle</tissue>
    </source>
</reference>